<organism evidence="10">
    <name type="scientific">Erythrolobus australicus</name>
    <dbReference type="NCBI Taxonomy" id="1077150"/>
    <lineage>
        <taxon>Eukaryota</taxon>
        <taxon>Rhodophyta</taxon>
        <taxon>Bangiophyceae</taxon>
        <taxon>Porphyridiales</taxon>
        <taxon>Porphyridiaceae</taxon>
        <taxon>Erythrolobus</taxon>
    </lineage>
</organism>
<feature type="region of interest" description="Disordered" evidence="8">
    <location>
        <begin position="1"/>
        <end position="20"/>
    </location>
</feature>
<dbReference type="GO" id="GO:0005739">
    <property type="term" value="C:mitochondrion"/>
    <property type="evidence" value="ECO:0007669"/>
    <property type="project" value="TreeGrafter"/>
</dbReference>
<evidence type="ECO:0000256" key="4">
    <source>
        <dbReference type="ARBA" id="ARBA00022989"/>
    </source>
</evidence>
<dbReference type="Gene3D" id="1.10.357.140">
    <property type="entry name" value="UbiA prenyltransferase"/>
    <property type="match status" value="1"/>
</dbReference>
<proteinExistence type="predicted"/>
<evidence type="ECO:0000256" key="3">
    <source>
        <dbReference type="ARBA" id="ARBA00022692"/>
    </source>
</evidence>
<evidence type="ECO:0000256" key="6">
    <source>
        <dbReference type="ARBA" id="ARBA00023136"/>
    </source>
</evidence>
<name>A0A7S1XHK9_9RHOD</name>
<dbReference type="InterPro" id="IPR006369">
    <property type="entry name" value="Protohaem_IX_farnesylTrfase"/>
</dbReference>
<dbReference type="PANTHER" id="PTHR43448">
    <property type="entry name" value="PROTOHEME IX FARNESYLTRANSFERASE, MITOCHONDRIAL"/>
    <property type="match status" value="1"/>
</dbReference>
<accession>A0A7S1XHK9</accession>
<dbReference type="InterPro" id="IPR000537">
    <property type="entry name" value="UbiA_prenyltransferase"/>
</dbReference>
<keyword evidence="4 9" id="KW-1133">Transmembrane helix</keyword>
<dbReference type="Pfam" id="PF01040">
    <property type="entry name" value="UbiA"/>
    <property type="match status" value="1"/>
</dbReference>
<protein>
    <recommendedName>
        <fullName evidence="7">Heme O synthase</fullName>
    </recommendedName>
</protein>
<feature type="region of interest" description="Disordered" evidence="8">
    <location>
        <begin position="456"/>
        <end position="490"/>
    </location>
</feature>
<dbReference type="PANTHER" id="PTHR43448:SF2">
    <property type="entry name" value="PROTOHEME IX FARNESYLTRANSFERASE, MITOCHONDRIAL"/>
    <property type="match status" value="1"/>
</dbReference>
<reference evidence="10" key="1">
    <citation type="submission" date="2021-01" db="EMBL/GenBank/DDBJ databases">
        <authorList>
            <person name="Corre E."/>
            <person name="Pelletier E."/>
            <person name="Niang G."/>
            <person name="Scheremetjew M."/>
            <person name="Finn R."/>
            <person name="Kale V."/>
            <person name="Holt S."/>
            <person name="Cochrane G."/>
            <person name="Meng A."/>
            <person name="Brown T."/>
            <person name="Cohen L."/>
        </authorList>
    </citation>
    <scope>NUCLEOTIDE SEQUENCE</scope>
    <source>
        <strain evidence="10">CCMP3124</strain>
    </source>
</reference>
<gene>
    <name evidence="10" type="ORF">EAUS1353_LOCUS10</name>
</gene>
<feature type="transmembrane region" description="Helical" evidence="9">
    <location>
        <begin position="313"/>
        <end position="331"/>
    </location>
</feature>
<keyword evidence="3 9" id="KW-0812">Transmembrane</keyword>
<evidence type="ECO:0000256" key="5">
    <source>
        <dbReference type="ARBA" id="ARBA00023133"/>
    </source>
</evidence>
<dbReference type="CDD" id="cd13957">
    <property type="entry name" value="PT_UbiA_Cox10"/>
    <property type="match status" value="1"/>
</dbReference>
<feature type="transmembrane region" description="Helical" evidence="9">
    <location>
        <begin position="218"/>
        <end position="239"/>
    </location>
</feature>
<evidence type="ECO:0000313" key="10">
    <source>
        <dbReference type="EMBL" id="CAD9238281.1"/>
    </source>
</evidence>
<evidence type="ECO:0000256" key="1">
    <source>
        <dbReference type="ARBA" id="ARBA00004141"/>
    </source>
</evidence>
<dbReference type="AlphaFoldDB" id="A0A7S1XHK9"/>
<evidence type="ECO:0000256" key="9">
    <source>
        <dbReference type="SAM" id="Phobius"/>
    </source>
</evidence>
<sequence length="530" mass="56034">MPRASTSWRQSGKAGGVSGADDASAAARAALRSSSRPLGAKAASSSFISGAAHSVSHPAIGLQRHPSAAHADANSALGAHSMRRRIRDALQLSKYKLSALVTFTAGIGYAAQCDVSRAEPLCVQRSERVNASLCGNAQSSAASSAPATCSTGCVRCSGMFVRAETLLKSALQEWKHALGLLAGTFLASASANTLNQMYEMSSDAKMSRTRIRPLPTGRVSLRAAAAFATLCGAAGFVILDASGGTACAALGLANIALYAGAYTPLKAMHPINTLVGAVVGAIPPLMGYTAAAHQDRLKHGVQSGGALHEFREMLRSPVAVLLGAWLLLWQIPHFHALAFMLRSDYAAGGIRMLAVSSPTLNAKISLGVCAAMLPLGAAAEYSGVCEQPFGLIATAMTGYMLHKAYRFARFPTVMANARALFRVSITYLPVVLTLLVLMRQLQPRLGTADHASTSLAQPRAVVSAPSRESSSAQGLLNPHTPRRREMTARRKDRPDIEIVYVMPEYTFWAPFPFLPLPVPPDAVYERKVVR</sequence>
<evidence type="ECO:0000256" key="2">
    <source>
        <dbReference type="ARBA" id="ARBA00022679"/>
    </source>
</evidence>
<keyword evidence="6 9" id="KW-0472">Membrane</keyword>
<feature type="compositionally biased region" description="Polar residues" evidence="8">
    <location>
        <begin position="1"/>
        <end position="10"/>
    </location>
</feature>
<feature type="transmembrane region" description="Helical" evidence="9">
    <location>
        <begin position="246"/>
        <end position="265"/>
    </location>
</feature>
<comment type="subcellular location">
    <subcellularLocation>
        <location evidence="1">Membrane</location>
        <topology evidence="1">Multi-pass membrane protein</topology>
    </subcellularLocation>
</comment>
<dbReference type="GO" id="GO:0008495">
    <property type="term" value="F:protoheme IX farnesyltransferase activity"/>
    <property type="evidence" value="ECO:0007669"/>
    <property type="project" value="InterPro"/>
</dbReference>
<dbReference type="GO" id="GO:0006784">
    <property type="term" value="P:heme A biosynthetic process"/>
    <property type="evidence" value="ECO:0007669"/>
    <property type="project" value="TreeGrafter"/>
</dbReference>
<keyword evidence="2" id="KW-0808">Transferase</keyword>
<evidence type="ECO:0000256" key="7">
    <source>
        <dbReference type="ARBA" id="ARBA00030253"/>
    </source>
</evidence>
<dbReference type="EMBL" id="HBGI01000013">
    <property type="protein sequence ID" value="CAD9238281.1"/>
    <property type="molecule type" value="Transcribed_RNA"/>
</dbReference>
<dbReference type="GO" id="GO:0016020">
    <property type="term" value="C:membrane"/>
    <property type="evidence" value="ECO:0007669"/>
    <property type="project" value="UniProtKB-SubCell"/>
</dbReference>
<feature type="transmembrane region" description="Helical" evidence="9">
    <location>
        <begin position="271"/>
        <end position="292"/>
    </location>
</feature>
<feature type="transmembrane region" description="Helical" evidence="9">
    <location>
        <begin position="419"/>
        <end position="437"/>
    </location>
</feature>
<keyword evidence="5" id="KW-0350">Heme biosynthesis</keyword>
<evidence type="ECO:0000256" key="8">
    <source>
        <dbReference type="SAM" id="MobiDB-lite"/>
    </source>
</evidence>
<dbReference type="InterPro" id="IPR044878">
    <property type="entry name" value="UbiA_sf"/>
</dbReference>